<dbReference type="PANTHER" id="PTHR42794:SF1">
    <property type="entry name" value="HEMIN IMPORT ATP-BINDING PROTEIN HMUV"/>
    <property type="match status" value="1"/>
</dbReference>
<dbReference type="KEGG" id="samy:DB32_006355"/>
<dbReference type="EMBL" id="CP011125">
    <property type="protein sequence ID" value="AKF09206.1"/>
    <property type="molecule type" value="Genomic_DNA"/>
</dbReference>
<dbReference type="STRING" id="927083.DB32_006355"/>
<dbReference type="PANTHER" id="PTHR42794">
    <property type="entry name" value="HEMIN IMPORT ATP-BINDING PROTEIN HMUV"/>
    <property type="match status" value="1"/>
</dbReference>
<dbReference type="Pfam" id="PF00005">
    <property type="entry name" value="ABC_tran"/>
    <property type="match status" value="1"/>
</dbReference>
<reference evidence="7 8" key="1">
    <citation type="submission" date="2015-03" db="EMBL/GenBank/DDBJ databases">
        <title>Genome assembly of Sandaracinus amylolyticus DSM 53668.</title>
        <authorList>
            <person name="Sharma G."/>
            <person name="Subramanian S."/>
        </authorList>
    </citation>
    <scope>NUCLEOTIDE SEQUENCE [LARGE SCALE GENOMIC DNA]</scope>
    <source>
        <strain evidence="7 8">DSM 53668</strain>
    </source>
</reference>
<organism evidence="7 8">
    <name type="scientific">Sandaracinus amylolyticus</name>
    <dbReference type="NCBI Taxonomy" id="927083"/>
    <lineage>
        <taxon>Bacteria</taxon>
        <taxon>Pseudomonadati</taxon>
        <taxon>Myxococcota</taxon>
        <taxon>Polyangia</taxon>
        <taxon>Polyangiales</taxon>
        <taxon>Sandaracinaceae</taxon>
        <taxon>Sandaracinus</taxon>
    </lineage>
</organism>
<gene>
    <name evidence="7" type="ORF">DB32_006355</name>
</gene>
<keyword evidence="4" id="KW-1278">Translocase</keyword>
<evidence type="ECO:0000313" key="8">
    <source>
        <dbReference type="Proteomes" id="UP000034883"/>
    </source>
</evidence>
<evidence type="ECO:0000313" key="7">
    <source>
        <dbReference type="EMBL" id="AKF09206.1"/>
    </source>
</evidence>
<dbReference type="OrthoDB" id="9809450at2"/>
<dbReference type="AlphaFoldDB" id="A0A0F6W762"/>
<dbReference type="Proteomes" id="UP000034883">
    <property type="component" value="Chromosome"/>
</dbReference>
<evidence type="ECO:0000256" key="5">
    <source>
        <dbReference type="ARBA" id="ARBA00037066"/>
    </source>
</evidence>
<dbReference type="InterPro" id="IPR003593">
    <property type="entry name" value="AAA+_ATPase"/>
</dbReference>
<dbReference type="InterPro" id="IPR027417">
    <property type="entry name" value="P-loop_NTPase"/>
</dbReference>
<evidence type="ECO:0000256" key="1">
    <source>
        <dbReference type="ARBA" id="ARBA00022448"/>
    </source>
</evidence>
<evidence type="ECO:0000259" key="6">
    <source>
        <dbReference type="PROSITE" id="PS50893"/>
    </source>
</evidence>
<feature type="domain" description="ABC transporter" evidence="6">
    <location>
        <begin position="4"/>
        <end position="243"/>
    </location>
</feature>
<keyword evidence="8" id="KW-1185">Reference proteome</keyword>
<protein>
    <submittedName>
        <fullName evidence="7">ABC transporter ATP-binding protein</fullName>
    </submittedName>
</protein>
<keyword evidence="3 7" id="KW-0067">ATP-binding</keyword>
<dbReference type="SMART" id="SM00382">
    <property type="entry name" value="AAA"/>
    <property type="match status" value="1"/>
</dbReference>
<dbReference type="GO" id="GO:0016887">
    <property type="term" value="F:ATP hydrolysis activity"/>
    <property type="evidence" value="ECO:0007669"/>
    <property type="project" value="InterPro"/>
</dbReference>
<dbReference type="RefSeq" id="WP_053236276.1">
    <property type="nucleotide sequence ID" value="NZ_CP011125.1"/>
</dbReference>
<dbReference type="InterPro" id="IPR017871">
    <property type="entry name" value="ABC_transporter-like_CS"/>
</dbReference>
<keyword evidence="2" id="KW-0547">Nucleotide-binding</keyword>
<dbReference type="PROSITE" id="PS50893">
    <property type="entry name" value="ABC_TRANSPORTER_2"/>
    <property type="match status" value="1"/>
</dbReference>
<dbReference type="SUPFAM" id="SSF52540">
    <property type="entry name" value="P-loop containing nucleoside triphosphate hydrolases"/>
    <property type="match status" value="1"/>
</dbReference>
<dbReference type="PROSITE" id="PS00211">
    <property type="entry name" value="ABC_TRANSPORTER_1"/>
    <property type="match status" value="1"/>
</dbReference>
<evidence type="ECO:0000256" key="3">
    <source>
        <dbReference type="ARBA" id="ARBA00022840"/>
    </source>
</evidence>
<accession>A0A0F6W762</accession>
<sequence>MSAILEMDVARWEREGRVVLDDVRLTIARGEHWVILGPNGAGKSSLLAILTAYAWPTEGVVRVLGETYGRCDTTAMKRRMGVVSATLGAWLRPEDVAEEVAASGLYAMIGPWRAYDDEDRRRGREALARLRAESLAGRPYGRLSQGERQRVLIARALVGAPDLLVLDEPCVSLDPVARERFLDDVERLVGESGPTTLVVTHHVEEIPRFVTHALVLREGRAVASGPIDRALTSETLSAAFGARCTLHRESGRYGLAITR</sequence>
<proteinExistence type="predicted"/>
<keyword evidence="1" id="KW-0813">Transport</keyword>
<evidence type="ECO:0000256" key="4">
    <source>
        <dbReference type="ARBA" id="ARBA00022967"/>
    </source>
</evidence>
<evidence type="ECO:0000256" key="2">
    <source>
        <dbReference type="ARBA" id="ARBA00022741"/>
    </source>
</evidence>
<dbReference type="InterPro" id="IPR003439">
    <property type="entry name" value="ABC_transporter-like_ATP-bd"/>
</dbReference>
<dbReference type="Gene3D" id="3.40.50.300">
    <property type="entry name" value="P-loop containing nucleotide triphosphate hydrolases"/>
    <property type="match status" value="1"/>
</dbReference>
<name>A0A0F6W762_9BACT</name>
<dbReference type="GO" id="GO:0005524">
    <property type="term" value="F:ATP binding"/>
    <property type="evidence" value="ECO:0007669"/>
    <property type="project" value="UniProtKB-KW"/>
</dbReference>
<comment type="function">
    <text evidence="5">Part of the ABC transporter complex HmuTUV involved in hemin import. Responsible for energy coupling to the transport system.</text>
</comment>